<name>A0A1Y2LF64_9PROT</name>
<dbReference type="SUPFAM" id="SSF52317">
    <property type="entry name" value="Class I glutamine amidotransferase-like"/>
    <property type="match status" value="1"/>
</dbReference>
<comment type="caution">
    <text evidence="4">The sequence shown here is derived from an EMBL/GenBank/DDBJ whole genome shotgun (WGS) entry which is preliminary data.</text>
</comment>
<proteinExistence type="predicted"/>
<accession>A0A1Y2LF64</accession>
<dbReference type="Gene3D" id="1.10.10.60">
    <property type="entry name" value="Homeodomain-like"/>
    <property type="match status" value="1"/>
</dbReference>
<dbReference type="SMART" id="SM00342">
    <property type="entry name" value="HTH_ARAC"/>
    <property type="match status" value="1"/>
</dbReference>
<dbReference type="RefSeq" id="WP_085616153.1">
    <property type="nucleotide sequence ID" value="NZ_JFKB01000002.1"/>
</dbReference>
<dbReference type="GO" id="GO:0043565">
    <property type="term" value="F:sequence-specific DNA binding"/>
    <property type="evidence" value="ECO:0007669"/>
    <property type="project" value="InterPro"/>
</dbReference>
<evidence type="ECO:0000256" key="1">
    <source>
        <dbReference type="ARBA" id="ARBA00023015"/>
    </source>
</evidence>
<dbReference type="OrthoDB" id="9793422at2"/>
<dbReference type="Pfam" id="PF01965">
    <property type="entry name" value="DJ-1_PfpI"/>
    <property type="match status" value="1"/>
</dbReference>
<dbReference type="PANTHER" id="PTHR43130">
    <property type="entry name" value="ARAC-FAMILY TRANSCRIPTIONAL REGULATOR"/>
    <property type="match status" value="1"/>
</dbReference>
<dbReference type="PANTHER" id="PTHR43130:SF3">
    <property type="entry name" value="HTH-TYPE TRANSCRIPTIONAL REGULATOR RV1931C"/>
    <property type="match status" value="1"/>
</dbReference>
<keyword evidence="2" id="KW-0804">Transcription</keyword>
<dbReference type="InterPro" id="IPR018060">
    <property type="entry name" value="HTH_AraC"/>
</dbReference>
<organism evidence="4 5">
    <name type="scientific">Thalassospira alkalitolerans</name>
    <dbReference type="NCBI Taxonomy" id="1293890"/>
    <lineage>
        <taxon>Bacteria</taxon>
        <taxon>Pseudomonadati</taxon>
        <taxon>Pseudomonadota</taxon>
        <taxon>Alphaproteobacteria</taxon>
        <taxon>Rhodospirillales</taxon>
        <taxon>Thalassospiraceae</taxon>
        <taxon>Thalassospira</taxon>
    </lineage>
</organism>
<dbReference type="SUPFAM" id="SSF46689">
    <property type="entry name" value="Homeodomain-like"/>
    <property type="match status" value="2"/>
</dbReference>
<evidence type="ECO:0000256" key="2">
    <source>
        <dbReference type="ARBA" id="ARBA00023163"/>
    </source>
</evidence>
<dbReference type="Proteomes" id="UP000193396">
    <property type="component" value="Unassembled WGS sequence"/>
</dbReference>
<dbReference type="STRING" id="1293890.TALK_04115"/>
<sequence>MPHLIVLILTPQSEMLDITGPLQAFHEARNQKDGTPAYRMVLASSHGGPITTDTGIPLDTVPIAGLDPAKIHTLIAAGSDEALDALNDRHLIGWLKAHGPQIPRIGSVCIGAFILGAAGMLDGRTCVTHWRWCPQLQDMFPQSRVAPDPIFVHDGPIWTSAGVTTGIDMAIAMIEQDLGRDAALAVARSLIVFIRRPGGQSQFSLPLEHQASDSTGRFDALHGWMTKNLKSRLSVEELAEQAHMSPRNFSRNYKSATGISPAKAVELMRLEAARLALEQTANRINQIAITCGFGDDERMRRCFIKHLGVAPSDYRERFRSGT</sequence>
<evidence type="ECO:0000313" key="4">
    <source>
        <dbReference type="EMBL" id="OSQ49535.1"/>
    </source>
</evidence>
<gene>
    <name evidence="4" type="ORF">TALK_04115</name>
</gene>
<feature type="domain" description="HTH araC/xylS-type" evidence="3">
    <location>
        <begin position="219"/>
        <end position="317"/>
    </location>
</feature>
<dbReference type="EMBL" id="JFKB01000002">
    <property type="protein sequence ID" value="OSQ49535.1"/>
    <property type="molecule type" value="Genomic_DNA"/>
</dbReference>
<protein>
    <submittedName>
        <fullName evidence="4">AraC family transcriptional regulator</fullName>
    </submittedName>
</protein>
<evidence type="ECO:0000313" key="5">
    <source>
        <dbReference type="Proteomes" id="UP000193396"/>
    </source>
</evidence>
<dbReference type="InterPro" id="IPR009057">
    <property type="entry name" value="Homeodomain-like_sf"/>
</dbReference>
<dbReference type="InterPro" id="IPR029062">
    <property type="entry name" value="Class_I_gatase-like"/>
</dbReference>
<keyword evidence="5" id="KW-1185">Reference proteome</keyword>
<dbReference type="InterPro" id="IPR052158">
    <property type="entry name" value="INH-QAR"/>
</dbReference>
<reference evidence="4 5" key="1">
    <citation type="submission" date="2014-03" db="EMBL/GenBank/DDBJ databases">
        <title>The draft genome sequence of Thalassospira alkalitolerans JCM 18968.</title>
        <authorList>
            <person name="Lai Q."/>
            <person name="Shao Z."/>
        </authorList>
    </citation>
    <scope>NUCLEOTIDE SEQUENCE [LARGE SCALE GENOMIC DNA]</scope>
    <source>
        <strain evidence="4 5">JCM 18968</strain>
    </source>
</reference>
<dbReference type="GO" id="GO:0003700">
    <property type="term" value="F:DNA-binding transcription factor activity"/>
    <property type="evidence" value="ECO:0007669"/>
    <property type="project" value="InterPro"/>
</dbReference>
<dbReference type="Pfam" id="PF12833">
    <property type="entry name" value="HTH_18"/>
    <property type="match status" value="1"/>
</dbReference>
<dbReference type="AlphaFoldDB" id="A0A1Y2LF64"/>
<dbReference type="Gene3D" id="3.40.50.880">
    <property type="match status" value="1"/>
</dbReference>
<dbReference type="InterPro" id="IPR002818">
    <property type="entry name" value="DJ-1/PfpI"/>
</dbReference>
<evidence type="ECO:0000259" key="3">
    <source>
        <dbReference type="PROSITE" id="PS01124"/>
    </source>
</evidence>
<keyword evidence="1" id="KW-0805">Transcription regulation</keyword>
<dbReference type="PROSITE" id="PS01124">
    <property type="entry name" value="HTH_ARAC_FAMILY_2"/>
    <property type="match status" value="1"/>
</dbReference>
<dbReference type="CDD" id="cd03137">
    <property type="entry name" value="GATase1_AraC_1"/>
    <property type="match status" value="1"/>
</dbReference>